<dbReference type="Gene3D" id="3.30.300.30">
    <property type="match status" value="1"/>
</dbReference>
<accession>A0A2U1LX26</accession>
<dbReference type="GO" id="GO:0003677">
    <property type="term" value="F:DNA binding"/>
    <property type="evidence" value="ECO:0007669"/>
    <property type="project" value="UniProtKB-KW"/>
</dbReference>
<feature type="transmembrane region" description="Helical" evidence="11">
    <location>
        <begin position="812"/>
        <end position="834"/>
    </location>
</feature>
<comment type="caution">
    <text evidence="13">The sequence shown here is derived from an EMBL/GenBank/DDBJ whole genome shotgun (WGS) entry which is preliminary data.</text>
</comment>
<dbReference type="Gene3D" id="2.170.150.80">
    <property type="entry name" value="NAC domain"/>
    <property type="match status" value="1"/>
</dbReference>
<dbReference type="EMBL" id="PKPP01007383">
    <property type="protein sequence ID" value="PWA53541.1"/>
    <property type="molecule type" value="Genomic_DNA"/>
</dbReference>
<proteinExistence type="inferred from homology"/>
<feature type="compositionally biased region" description="Basic and acidic residues" evidence="10">
    <location>
        <begin position="437"/>
        <end position="454"/>
    </location>
</feature>
<dbReference type="SUPFAM" id="SSF101941">
    <property type="entry name" value="NAC domain"/>
    <property type="match status" value="1"/>
</dbReference>
<evidence type="ECO:0000313" key="13">
    <source>
        <dbReference type="EMBL" id="PWA53541.1"/>
    </source>
</evidence>
<dbReference type="CDD" id="cd05904">
    <property type="entry name" value="4CL"/>
    <property type="match status" value="1"/>
</dbReference>
<evidence type="ECO:0000256" key="7">
    <source>
        <dbReference type="ARBA" id="ARBA00023125"/>
    </source>
</evidence>
<evidence type="ECO:0000313" key="14">
    <source>
        <dbReference type="Proteomes" id="UP000245207"/>
    </source>
</evidence>
<dbReference type="Pfam" id="PF00501">
    <property type="entry name" value="AMP-binding"/>
    <property type="match status" value="1"/>
</dbReference>
<dbReference type="Pfam" id="PF02365">
    <property type="entry name" value="NAM"/>
    <property type="match status" value="1"/>
</dbReference>
<evidence type="ECO:0000256" key="2">
    <source>
        <dbReference type="ARBA" id="ARBA00004930"/>
    </source>
</evidence>
<keyword evidence="6" id="KW-0587">Phenylpropanoid metabolism</keyword>
<dbReference type="GO" id="GO:0006355">
    <property type="term" value="P:regulation of DNA-templated transcription"/>
    <property type="evidence" value="ECO:0007669"/>
    <property type="project" value="InterPro"/>
</dbReference>
<dbReference type="PROSITE" id="PS00455">
    <property type="entry name" value="AMP_BINDING"/>
    <property type="match status" value="1"/>
</dbReference>
<keyword evidence="9" id="KW-0539">Nucleus</keyword>
<comment type="similarity">
    <text evidence="3">Belongs to the ATP-dependent AMP-binding enzyme family.</text>
</comment>
<dbReference type="Pfam" id="PF13193">
    <property type="entry name" value="AMP-binding_C"/>
    <property type="match status" value="1"/>
</dbReference>
<keyword evidence="14" id="KW-1185">Reference proteome</keyword>
<evidence type="ECO:0000256" key="9">
    <source>
        <dbReference type="ARBA" id="ARBA00023242"/>
    </source>
</evidence>
<dbReference type="PANTHER" id="PTHR24096">
    <property type="entry name" value="LONG-CHAIN-FATTY-ACID--COA LIGASE"/>
    <property type="match status" value="1"/>
</dbReference>
<dbReference type="InterPro" id="IPR036093">
    <property type="entry name" value="NAC_dom_sf"/>
</dbReference>
<evidence type="ECO:0000256" key="8">
    <source>
        <dbReference type="ARBA" id="ARBA00023163"/>
    </source>
</evidence>
<feature type="compositionally biased region" description="Low complexity" evidence="10">
    <location>
        <begin position="7"/>
        <end position="19"/>
    </location>
</feature>
<evidence type="ECO:0000256" key="10">
    <source>
        <dbReference type="SAM" id="MobiDB-lite"/>
    </source>
</evidence>
<feature type="region of interest" description="Disordered" evidence="10">
    <location>
        <begin position="1"/>
        <end position="23"/>
    </location>
</feature>
<dbReference type="PROSITE" id="PS51005">
    <property type="entry name" value="NAC"/>
    <property type="match status" value="1"/>
</dbReference>
<feature type="region of interest" description="Disordered" evidence="10">
    <location>
        <begin position="417"/>
        <end position="477"/>
    </location>
</feature>
<keyword evidence="11" id="KW-1133">Transmembrane helix</keyword>
<comment type="subcellular location">
    <subcellularLocation>
        <location evidence="1">Nucleus</location>
    </subcellularLocation>
</comment>
<dbReference type="GO" id="GO:0106286">
    <property type="term" value="F:(E)-caffeate-CoA ligase activity"/>
    <property type="evidence" value="ECO:0007669"/>
    <property type="project" value="UniProtKB-ARBA"/>
</dbReference>
<dbReference type="GO" id="GO:0009698">
    <property type="term" value="P:phenylpropanoid metabolic process"/>
    <property type="evidence" value="ECO:0007669"/>
    <property type="project" value="UniProtKB-KW"/>
</dbReference>
<evidence type="ECO:0000259" key="12">
    <source>
        <dbReference type="PROSITE" id="PS51005"/>
    </source>
</evidence>
<keyword evidence="11" id="KW-0472">Membrane</keyword>
<reference evidence="13 14" key="1">
    <citation type="journal article" date="2018" name="Mol. Plant">
        <title>The genome of Artemisia annua provides insight into the evolution of Asteraceae family and artemisinin biosynthesis.</title>
        <authorList>
            <person name="Shen Q."/>
            <person name="Zhang L."/>
            <person name="Liao Z."/>
            <person name="Wang S."/>
            <person name="Yan T."/>
            <person name="Shi P."/>
            <person name="Liu M."/>
            <person name="Fu X."/>
            <person name="Pan Q."/>
            <person name="Wang Y."/>
            <person name="Lv Z."/>
            <person name="Lu X."/>
            <person name="Zhang F."/>
            <person name="Jiang W."/>
            <person name="Ma Y."/>
            <person name="Chen M."/>
            <person name="Hao X."/>
            <person name="Li L."/>
            <person name="Tang Y."/>
            <person name="Lv G."/>
            <person name="Zhou Y."/>
            <person name="Sun X."/>
            <person name="Brodelius P.E."/>
            <person name="Rose J.K.C."/>
            <person name="Tang K."/>
        </authorList>
    </citation>
    <scope>NUCLEOTIDE SEQUENCE [LARGE SCALE GENOMIC DNA]</scope>
    <source>
        <strain evidence="14">cv. Huhao1</strain>
        <tissue evidence="13">Leaf</tissue>
    </source>
</reference>
<evidence type="ECO:0000256" key="1">
    <source>
        <dbReference type="ARBA" id="ARBA00004123"/>
    </source>
</evidence>
<evidence type="ECO:0000256" key="11">
    <source>
        <dbReference type="SAM" id="Phobius"/>
    </source>
</evidence>
<feature type="domain" description="NAC" evidence="12">
    <location>
        <begin position="20"/>
        <end position="169"/>
    </location>
</feature>
<dbReference type="OrthoDB" id="777252at2759"/>
<dbReference type="InterPro" id="IPR000873">
    <property type="entry name" value="AMP-dep_synth/lig_dom"/>
</dbReference>
<keyword evidence="8" id="KW-0804">Transcription</keyword>
<keyword evidence="11" id="KW-0812">Transmembrane</keyword>
<dbReference type="InterPro" id="IPR042099">
    <property type="entry name" value="ANL_N_sf"/>
</dbReference>
<protein>
    <submittedName>
        <fullName evidence="13">AMP-dependent synthetase/ligase, AMP-binding enzyme C-terminal domain protein</fullName>
    </submittedName>
</protein>
<dbReference type="InterPro" id="IPR045851">
    <property type="entry name" value="AMP-bd_C_sf"/>
</dbReference>
<dbReference type="SUPFAM" id="SSF56801">
    <property type="entry name" value="Acetyl-CoA synthetase-like"/>
    <property type="match status" value="1"/>
</dbReference>
<dbReference type="GO" id="GO:0005634">
    <property type="term" value="C:nucleus"/>
    <property type="evidence" value="ECO:0007669"/>
    <property type="project" value="UniProtKB-SubCell"/>
</dbReference>
<dbReference type="Gene3D" id="3.40.50.12780">
    <property type="entry name" value="N-terminal domain of ligase-like"/>
    <property type="match status" value="1"/>
</dbReference>
<dbReference type="InterPro" id="IPR003441">
    <property type="entry name" value="NAC-dom"/>
</dbReference>
<feature type="compositionally biased region" description="Polar residues" evidence="10">
    <location>
        <begin position="426"/>
        <end position="436"/>
    </location>
</feature>
<name>A0A2U1LX26_ARTAN</name>
<sequence length="1292" mass="144076">MAIVIDSNQPTQTQSQSQSLAPGFRFHPTDEELVIYYLRRKICGKPFRYDAISDVEVYKVEPWDLPDLSRLKTRDLEWYFFSVLDKKYGNGSRTNRATDRGYWKTTGKDRSVYHRSQLVGMKKTLVYHIGRAPKGERTNWVMHEYRLIDQELEKKGIQDAFVLCRIFRKSGSGPKNGEQYGAPFVEEEWDVDEPILATKQESAMQFPVDYEDDACLDEDDIEQIFGSDVPPKDGPLLLDYQQGDNVNSADVSSETIDDPQSVLVDQPQADNEDGPKLFDLPVQNELDPTSVKHEYIAEISNDVDYDVDYLLDEPYFDASIGDLQFDGNSFFESDDLQTEVKTEPGVEMFNDYTSFLNPEMENLDYAFDSFVNENILAESPLVFEDAKEETHQLGDISEQFFEDQNNDFVSSKLDGSGLAAGDLEGHNNNGASTSNQEHLDSAETSHAEGNHEMSEAGQQLYEEPSNDLVSSSKQQEADMPTDIAYPFLQRASYMLGNMSASSAYASECSAKYLAAAAAQASTSVRVTTGIIRIRDISFAGSKLDWSFNKNGHLDIVFSFGLEQSDVNSANSHDTVGLSSRKANSSVSRNWLYCLFLCIMVLSLSSKIRSLVCPSIWLNVLVVITSLQILVWWDVTLPVLFCNTPKTETKGQHMVLTYERIHVCYCYQFLLDLFWMKQYNHRDNDKLTMAKNFSIKPHMDTFEETHASQSRKASQRKRSGFDSQSGIYHSLEQLGNGHKFPTEAYLDTATFVLSRFPKVDQADSKVALIDFATGHRVTYSQLRRSIYSLATGLYHGLGVRQGDVVFVLSPNSILYPTICLAVFLIGGVLTTANPLNTESEIKKQVSDSGAKLAIAAPGEVHKLVKTKVPTLLTSRNEDEDDLSVEELIECCEPMEFPETRSTQSDMAAILYSSGTTGVSKGVILTHANFISIMTLLIWSTDRHSASNDVFLCFLPMFHIYGLAFFALGLFCTGCTTVLMTRFDFKGMLEAIHTHKVNNIPAVPPVILSLVKHNGGGYDLSSLRRVGSGAAPLSKELVDRFRAKFPWVALRPGYGLTESCGAATVFLTNEEAKAHKAGSGTLLPTFCARVVDFETGLSMPPNREGELWLKSPTVMKGYLGNEAATAATIDSDGWLRTGDLCYFDENGVLYIVDRIKELIKHNGYQVAPAELEAILLGHPQILDAAVIPLQDEEAGEIPMAYVVRASGSQLGEDEVIQFVASQFYEKIVAQIRISTYCLQIQHVEIIKEDGMSTAAKYLKVALCMHCGNMIKSGSWRGLSINAEEINAKTYFSIK</sequence>
<dbReference type="STRING" id="35608.A0A2U1LX26"/>
<dbReference type="Proteomes" id="UP000245207">
    <property type="component" value="Unassembled WGS sequence"/>
</dbReference>
<dbReference type="InterPro" id="IPR020845">
    <property type="entry name" value="AMP-binding_CS"/>
</dbReference>
<keyword evidence="7" id="KW-0238">DNA-binding</keyword>
<dbReference type="InterPro" id="IPR025110">
    <property type="entry name" value="AMP-bd_C"/>
</dbReference>
<evidence type="ECO:0000256" key="6">
    <source>
        <dbReference type="ARBA" id="ARBA00023051"/>
    </source>
</evidence>
<keyword evidence="4 13" id="KW-0436">Ligase</keyword>
<feature type="transmembrane region" description="Helical" evidence="11">
    <location>
        <begin position="958"/>
        <end position="978"/>
    </location>
</feature>
<evidence type="ECO:0000256" key="5">
    <source>
        <dbReference type="ARBA" id="ARBA00023015"/>
    </source>
</evidence>
<organism evidence="13 14">
    <name type="scientific">Artemisia annua</name>
    <name type="common">Sweet wormwood</name>
    <dbReference type="NCBI Taxonomy" id="35608"/>
    <lineage>
        <taxon>Eukaryota</taxon>
        <taxon>Viridiplantae</taxon>
        <taxon>Streptophyta</taxon>
        <taxon>Embryophyta</taxon>
        <taxon>Tracheophyta</taxon>
        <taxon>Spermatophyta</taxon>
        <taxon>Magnoliopsida</taxon>
        <taxon>eudicotyledons</taxon>
        <taxon>Gunneridae</taxon>
        <taxon>Pentapetalae</taxon>
        <taxon>asterids</taxon>
        <taxon>campanulids</taxon>
        <taxon>Asterales</taxon>
        <taxon>Asteraceae</taxon>
        <taxon>Asteroideae</taxon>
        <taxon>Anthemideae</taxon>
        <taxon>Artemisiinae</taxon>
        <taxon>Artemisia</taxon>
    </lineage>
</organism>
<gene>
    <name evidence="13" type="ORF">CTI12_AA419030</name>
</gene>
<dbReference type="UniPathway" id="UPA00372">
    <property type="reaction ID" value="UER00547"/>
</dbReference>
<comment type="pathway">
    <text evidence="2">Phytoalexin biosynthesis; 3,4',5-trihydroxystilbene biosynthesis; 3,4',5-trihydroxystilbene from trans-4-coumarate: step 1/2.</text>
</comment>
<dbReference type="FunFam" id="2.170.150.80:FF:000002">
    <property type="entry name" value="Nac domain-containing protein 86"/>
    <property type="match status" value="1"/>
</dbReference>
<dbReference type="PANTHER" id="PTHR24096:SF337">
    <property type="entry name" value="4-COUMARATE--COA LIGASE"/>
    <property type="match status" value="1"/>
</dbReference>
<keyword evidence="5" id="KW-0805">Transcription regulation</keyword>
<evidence type="ECO:0000256" key="4">
    <source>
        <dbReference type="ARBA" id="ARBA00022598"/>
    </source>
</evidence>
<evidence type="ECO:0000256" key="3">
    <source>
        <dbReference type="ARBA" id="ARBA00006432"/>
    </source>
</evidence>
<dbReference type="FunFam" id="3.40.50.12780:FF:000003">
    <property type="entry name" value="Long-chain-fatty-acid--CoA ligase FadD"/>
    <property type="match status" value="1"/>
</dbReference>